<evidence type="ECO:0000256" key="1">
    <source>
        <dbReference type="SAM" id="Phobius"/>
    </source>
</evidence>
<keyword evidence="1" id="KW-1133">Transmembrane helix</keyword>
<feature type="transmembrane region" description="Helical" evidence="1">
    <location>
        <begin position="391"/>
        <end position="412"/>
    </location>
</feature>
<dbReference type="Pfam" id="PF11902">
    <property type="entry name" value="DUF3422"/>
    <property type="match status" value="1"/>
</dbReference>
<evidence type="ECO:0000313" key="3">
    <source>
        <dbReference type="Proteomes" id="UP000198104"/>
    </source>
</evidence>
<evidence type="ECO:0008006" key="4">
    <source>
        <dbReference type="Google" id="ProtNLM"/>
    </source>
</evidence>
<keyword evidence="1" id="KW-0812">Transmembrane</keyword>
<gene>
    <name evidence="2" type="ORF">CBI30_10575</name>
</gene>
<feature type="transmembrane region" description="Helical" evidence="1">
    <location>
        <begin position="418"/>
        <end position="442"/>
    </location>
</feature>
<dbReference type="EMBL" id="NGUO01000024">
    <property type="protein sequence ID" value="OWS69194.1"/>
    <property type="molecule type" value="Genomic_DNA"/>
</dbReference>
<comment type="caution">
    <text evidence="2">The sequence shown here is derived from an EMBL/GenBank/DDBJ whole genome shotgun (WGS) entry which is preliminary data.</text>
</comment>
<keyword evidence="1" id="KW-0472">Membrane</keyword>
<evidence type="ECO:0000313" key="2">
    <source>
        <dbReference type="EMBL" id="OWS69194.1"/>
    </source>
</evidence>
<organism evidence="2 3">
    <name type="scientific">Polynucleobacter aenigmaticus</name>
    <dbReference type="NCBI Taxonomy" id="1743164"/>
    <lineage>
        <taxon>Bacteria</taxon>
        <taxon>Pseudomonadati</taxon>
        <taxon>Pseudomonadota</taxon>
        <taxon>Betaproteobacteria</taxon>
        <taxon>Burkholderiales</taxon>
        <taxon>Burkholderiaceae</taxon>
        <taxon>Polynucleobacter</taxon>
    </lineage>
</organism>
<dbReference type="InterPro" id="IPR021830">
    <property type="entry name" value="DUF3422"/>
</dbReference>
<dbReference type="AlphaFoldDB" id="A0A254PSA9"/>
<dbReference type="Proteomes" id="UP000198104">
    <property type="component" value="Unassembled WGS sequence"/>
</dbReference>
<keyword evidence="3" id="KW-1185">Reference proteome</keyword>
<proteinExistence type="predicted"/>
<sequence length="457" mass="51376">MMYIKAMRPYDHPARRQLHEEVHARPPIALWPNERVLSQSFLLDAHSRKTQIKWIQKLSAALGIPNDDEQDHSFKMLALAPEPERVLIKWELHGEFATIAAITHNPVKITGPLLQSRLDLEKSLDDLFEKLGCPKIVEAGGERISALDLAFEHRPLFGEAQEVSPIFSGNTVLGSYILSSKRAQLWTDLRLDEDGFISYFIPHDILGSRQAGRIARALAESETYRMAAMIAFPVAKSLSMPLRSAESELADLSKNISHLQTEPGVHTEKDGKFLGELSNLASRAEQWISGYGLRFTAAEAYSQLLTKNLYELAESPIPGVQSLSEFMDRRFQPAMGTCIWTQRRLKELSDRISRTTQTLRTRIEYVNEEQTQKLLASMDQRARLQLRLQETVESLSVLVLTYYAVSLLGYIAKGGKEAGLAIHPEIIAAIAAPIVAITFLMISKQRRKKIIAIGQSH</sequence>
<name>A0A254PSA9_9BURK</name>
<protein>
    <recommendedName>
        <fullName evidence="4">DUF3422 domain-containing protein</fullName>
    </recommendedName>
</protein>
<accession>A0A254PSA9</accession>
<reference evidence="2 3" key="1">
    <citation type="submission" date="2017-05" db="EMBL/GenBank/DDBJ databases">
        <title>Polynucleobacter sp. MWH-K35W1 isolated from the permanently anoxic monimolimnion of a meromictic lake.</title>
        <authorList>
            <person name="Hahn M.W."/>
        </authorList>
    </citation>
    <scope>NUCLEOTIDE SEQUENCE [LARGE SCALE GENOMIC DNA]</scope>
    <source>
        <strain evidence="2 3">MWH-K35W1</strain>
    </source>
</reference>